<protein>
    <submittedName>
        <fullName evidence="1">Uncharacterized protein</fullName>
    </submittedName>
</protein>
<reference evidence="1" key="1">
    <citation type="submission" date="2018-09" db="EMBL/GenBank/DDBJ databases">
        <title>Genome Analysis and Characterisation of Bacteriophage CS01 Active against Cronobacter sakazakii.</title>
        <authorList>
            <person name="Kim G.-H."/>
            <person name="Kim J."/>
            <person name="Yoon S.-S."/>
        </authorList>
    </citation>
    <scope>NUCLEOTIDE SEQUENCE [LARGE SCALE GENOMIC DNA]</scope>
</reference>
<organism evidence="1">
    <name type="scientific">Cronobacter phage CS01</name>
    <dbReference type="NCBI Taxonomy" id="2496544"/>
    <lineage>
        <taxon>Viruses</taxon>
        <taxon>Duplodnaviria</taxon>
        <taxon>Heunggongvirae</taxon>
        <taxon>Uroviricota</taxon>
        <taxon>Caudoviricetes</taxon>
        <taxon>Drexlerviridae</taxon>
        <taxon>Kyungwonvirus</taxon>
        <taxon>Kyungwonvirus CS01</taxon>
    </lineage>
</organism>
<gene>
    <name evidence="1" type="ORF">CS01_063</name>
</gene>
<proteinExistence type="predicted"/>
<dbReference type="EMBL" id="MH845412">
    <property type="protein sequence ID" value="AYJ73351.1"/>
    <property type="molecule type" value="Genomic_DNA"/>
</dbReference>
<accession>A0A3B8DJF4</accession>
<evidence type="ECO:0000313" key="1">
    <source>
        <dbReference type="EMBL" id="AYJ73351.1"/>
    </source>
</evidence>
<keyword evidence="2" id="KW-1185">Reference proteome</keyword>
<sequence>MNYAKTIKIVPAKTRVFFPHLLNLSRSSIADYLKDTKEFFLDGAIGQVYFNAAHGVEAAWVYEKMARSFDLNGEIDEG</sequence>
<name>A0A3B8DJF4_9CAUD</name>
<dbReference type="Proteomes" id="UP000279491">
    <property type="component" value="Segment"/>
</dbReference>
<evidence type="ECO:0000313" key="2">
    <source>
        <dbReference type="Proteomes" id="UP000279491"/>
    </source>
</evidence>